<dbReference type="Proteomes" id="UP001519287">
    <property type="component" value="Unassembled WGS sequence"/>
</dbReference>
<dbReference type="EMBL" id="JAGGLB010000001">
    <property type="protein sequence ID" value="MBP1988692.1"/>
    <property type="molecule type" value="Genomic_DNA"/>
</dbReference>
<evidence type="ECO:0000313" key="1">
    <source>
        <dbReference type="EMBL" id="MBP1988692.1"/>
    </source>
</evidence>
<proteinExistence type="predicted"/>
<dbReference type="RefSeq" id="WP_209968954.1">
    <property type="nucleotide sequence ID" value="NZ_JAGGLB010000001.1"/>
</dbReference>
<name>A0ABS4IM86_9BACL</name>
<reference evidence="1 2" key="1">
    <citation type="submission" date="2021-03" db="EMBL/GenBank/DDBJ databases">
        <title>Genomic Encyclopedia of Type Strains, Phase IV (KMG-IV): sequencing the most valuable type-strain genomes for metagenomic binning, comparative biology and taxonomic classification.</title>
        <authorList>
            <person name="Goeker M."/>
        </authorList>
    </citation>
    <scope>NUCLEOTIDE SEQUENCE [LARGE SCALE GENOMIC DNA]</scope>
    <source>
        <strain evidence="1 2">DSM 26048</strain>
    </source>
</reference>
<gene>
    <name evidence="1" type="ORF">J2Z66_000287</name>
</gene>
<keyword evidence="2" id="KW-1185">Reference proteome</keyword>
<evidence type="ECO:0000313" key="2">
    <source>
        <dbReference type="Proteomes" id="UP001519287"/>
    </source>
</evidence>
<protein>
    <submittedName>
        <fullName evidence="1">Uncharacterized protein</fullName>
    </submittedName>
</protein>
<organism evidence="1 2">
    <name type="scientific">Paenibacillus eucommiae</name>
    <dbReference type="NCBI Taxonomy" id="1355755"/>
    <lineage>
        <taxon>Bacteria</taxon>
        <taxon>Bacillati</taxon>
        <taxon>Bacillota</taxon>
        <taxon>Bacilli</taxon>
        <taxon>Bacillales</taxon>
        <taxon>Paenibacillaceae</taxon>
        <taxon>Paenibacillus</taxon>
    </lineage>
</organism>
<comment type="caution">
    <text evidence="1">The sequence shown here is derived from an EMBL/GenBank/DDBJ whole genome shotgun (WGS) entry which is preliminary data.</text>
</comment>
<accession>A0ABS4IM86</accession>
<sequence>MQIDKNIAPLYSKKEKDDLAKYTEDFNKATTKSAKQAAHDSANAIRLKYADSVERIDFY</sequence>